<keyword evidence="3" id="KW-1185">Reference proteome</keyword>
<dbReference type="Gene3D" id="2.60.120.10">
    <property type="entry name" value="Jelly Rolls"/>
    <property type="match status" value="1"/>
</dbReference>
<dbReference type="EMBL" id="CP014038">
    <property type="protein sequence ID" value="AMF98118.1"/>
    <property type="molecule type" value="Genomic_DNA"/>
</dbReference>
<dbReference type="InterPro" id="IPR011051">
    <property type="entry name" value="RmlC_Cupin_sf"/>
</dbReference>
<dbReference type="SUPFAM" id="SSF51182">
    <property type="entry name" value="RmlC-like cupins"/>
    <property type="match status" value="1"/>
</dbReference>
<organism evidence="2 3">
    <name type="scientific">Vibrio harveyi</name>
    <name type="common">Beneckea harveyi</name>
    <dbReference type="NCBI Taxonomy" id="669"/>
    <lineage>
        <taxon>Bacteria</taxon>
        <taxon>Pseudomonadati</taxon>
        <taxon>Pseudomonadota</taxon>
        <taxon>Gammaproteobacteria</taxon>
        <taxon>Vibrionales</taxon>
        <taxon>Vibrionaceae</taxon>
        <taxon>Vibrio</taxon>
    </lineage>
</organism>
<dbReference type="RefSeq" id="WP_009698945.1">
    <property type="nucleotide sequence ID" value="NZ_BGNF01000033.1"/>
</dbReference>
<dbReference type="Pfam" id="PF05523">
    <property type="entry name" value="FdtA"/>
    <property type="match status" value="1"/>
</dbReference>
<sequence length="141" mass="16196">MSNIQLISFQKMGDERGSLISLEQNKNIPFDIKRIYYIFDTQSGLSRGFHAHYDLEQVAICMKGSVTFLIDDGTTKERVTLSSPDVGLHIKGLKWREMHDFSEDCVLMVVASDFYDEADYIRNYSDFLLAVENVNNIRVSD</sequence>
<evidence type="ECO:0000313" key="2">
    <source>
        <dbReference type="EMBL" id="AMF98118.1"/>
    </source>
</evidence>
<feature type="domain" description="Sugar 3,4-ketoisomerase QdtA cupin" evidence="1">
    <location>
        <begin position="3"/>
        <end position="130"/>
    </location>
</feature>
<reference evidence="2" key="1">
    <citation type="submission" date="2018-01" db="EMBL/GenBank/DDBJ databases">
        <title>FDA dAtabase for Regulatory Grade micrObial Sequences (FDA-ARGOS): Supporting development and validation of Infectious Disease Dx tests.</title>
        <authorList>
            <person name="Hoffmann M."/>
            <person name="Allard M."/>
            <person name="Evans P."/>
            <person name="Brown E."/>
            <person name="Tallon L."/>
            <person name="Sadzewicz L."/>
            <person name="Sengamalay N."/>
            <person name="Ott S."/>
            <person name="Godinez A."/>
            <person name="Nagaraj S."/>
            <person name="Vyas G."/>
            <person name="Aluvathingal J."/>
            <person name="Nadendla S."/>
            <person name="Geyer C."/>
            <person name="Sichtig H."/>
        </authorList>
    </citation>
    <scope>NUCLEOTIDE SEQUENCE</scope>
    <source>
        <strain evidence="2">FDAARGOS_107</strain>
    </source>
</reference>
<dbReference type="CDD" id="cd20292">
    <property type="entry name" value="cupin_QdtA-like"/>
    <property type="match status" value="1"/>
</dbReference>
<dbReference type="Proteomes" id="UP000067422">
    <property type="component" value="Chromosome 1"/>
</dbReference>
<evidence type="ECO:0000259" key="1">
    <source>
        <dbReference type="Pfam" id="PF05523"/>
    </source>
</evidence>
<dbReference type="InterPro" id="IPR014710">
    <property type="entry name" value="RmlC-like_jellyroll"/>
</dbReference>
<protein>
    <submittedName>
        <fullName evidence="2">WxcM-like domain-containing protein</fullName>
    </submittedName>
</protein>
<gene>
    <name evidence="2" type="ORF">AL538_10595</name>
</gene>
<dbReference type="InterPro" id="IPR008894">
    <property type="entry name" value="QdtA_cupin_dom"/>
</dbReference>
<name>A0ABN4L1M9_VIBHA</name>
<proteinExistence type="predicted"/>
<evidence type="ECO:0000313" key="3">
    <source>
        <dbReference type="Proteomes" id="UP000067422"/>
    </source>
</evidence>
<accession>A0ABN4L1M9</accession>
<dbReference type="GeneID" id="83583171"/>